<dbReference type="RefSeq" id="WP_082062098.1">
    <property type="nucleotide sequence ID" value="NZ_JYJB01000008.1"/>
</dbReference>
<organism evidence="1 2">
    <name type="scientific">Microbacterium hydrocarbonoxydans</name>
    <dbReference type="NCBI Taxonomy" id="273678"/>
    <lineage>
        <taxon>Bacteria</taxon>
        <taxon>Bacillati</taxon>
        <taxon>Actinomycetota</taxon>
        <taxon>Actinomycetes</taxon>
        <taxon>Micrococcales</taxon>
        <taxon>Microbacteriaceae</taxon>
        <taxon>Microbacterium</taxon>
    </lineage>
</organism>
<keyword evidence="1" id="KW-0808">Transferase</keyword>
<dbReference type="Proteomes" id="UP000033900">
    <property type="component" value="Unassembled WGS sequence"/>
</dbReference>
<reference evidence="1 2" key="1">
    <citation type="submission" date="2015-02" db="EMBL/GenBank/DDBJ databases">
        <title>Draft genome sequences of ten Microbacterium spp. with emphasis on heavy metal contaminated environments.</title>
        <authorList>
            <person name="Corretto E."/>
        </authorList>
    </citation>
    <scope>NUCLEOTIDE SEQUENCE [LARGE SCALE GENOMIC DNA]</scope>
    <source>
        <strain evidence="1 2">SA35</strain>
    </source>
</reference>
<dbReference type="OrthoDB" id="3192509at2"/>
<accession>A0A0M2HN03</accession>
<dbReference type="GO" id="GO:0004594">
    <property type="term" value="F:pantothenate kinase activity"/>
    <property type="evidence" value="ECO:0007669"/>
    <property type="project" value="UniProtKB-EC"/>
</dbReference>
<dbReference type="Gene3D" id="3.40.50.300">
    <property type="entry name" value="P-loop containing nucleotide triphosphate hydrolases"/>
    <property type="match status" value="2"/>
</dbReference>
<dbReference type="PANTHER" id="PTHR10285">
    <property type="entry name" value="URIDINE KINASE"/>
    <property type="match status" value="1"/>
</dbReference>
<comment type="caution">
    <text evidence="1">The sequence shown here is derived from an EMBL/GenBank/DDBJ whole genome shotgun (WGS) entry which is preliminary data.</text>
</comment>
<dbReference type="NCBIfam" id="NF006743">
    <property type="entry name" value="PRK09270.1-2"/>
    <property type="match status" value="1"/>
</dbReference>
<dbReference type="EMBL" id="JYJB01000008">
    <property type="protein sequence ID" value="KJL48081.1"/>
    <property type="molecule type" value="Genomic_DNA"/>
</dbReference>
<sequence>MTDAALDGLIARFPQARGARRLIGITGSPGAGKTTLAKALVARLDELAPGTAAYLPMDGFHLANATLDALGIRDRKGAIETFDGWGFLALLDRVRVETEHVVYAPSFRREADEGIAGEIAIRPSATTVVVEGNYLLAGSEPWNGVRDRLDAVWFCAAPASERETRLVDRHTRHGRSPEAARAWAREVDGANAAQIEQTRGRADLVVDGMGWRVL</sequence>
<name>A0A0M2HN03_9MICO</name>
<protein>
    <submittedName>
        <fullName evidence="1">Pantothenate kinase</fullName>
        <ecNumber evidence="1">2.7.1.33</ecNumber>
    </submittedName>
</protein>
<evidence type="ECO:0000313" key="1">
    <source>
        <dbReference type="EMBL" id="KJL48081.1"/>
    </source>
</evidence>
<keyword evidence="1" id="KW-0418">Kinase</keyword>
<gene>
    <name evidence="1" type="primary">coaA_1</name>
    <name evidence="1" type="ORF">RS84_01710</name>
</gene>
<dbReference type="PATRIC" id="fig|273678.4.peg.1713"/>
<evidence type="ECO:0000313" key="2">
    <source>
        <dbReference type="Proteomes" id="UP000033900"/>
    </source>
</evidence>
<dbReference type="EC" id="2.7.1.33" evidence="1"/>
<keyword evidence="2" id="KW-1185">Reference proteome</keyword>
<dbReference type="SUPFAM" id="SSF52540">
    <property type="entry name" value="P-loop containing nucleoside triphosphate hydrolases"/>
    <property type="match status" value="1"/>
</dbReference>
<proteinExistence type="predicted"/>
<dbReference type="STRING" id="273678.RS84_01710"/>
<dbReference type="AlphaFoldDB" id="A0A0M2HN03"/>
<dbReference type="InterPro" id="IPR027417">
    <property type="entry name" value="P-loop_NTPase"/>
</dbReference>